<evidence type="ECO:0000259" key="7">
    <source>
        <dbReference type="Pfam" id="PF01509"/>
    </source>
</evidence>
<dbReference type="EMBL" id="BAABKP010000002">
    <property type="protein sequence ID" value="GAA4795661.1"/>
    <property type="molecule type" value="Genomic_DNA"/>
</dbReference>
<feature type="domain" description="tRNA pseudouridylate synthase B C-terminal" evidence="8">
    <location>
        <begin position="210"/>
        <end position="250"/>
    </location>
</feature>
<evidence type="ECO:0000313" key="9">
    <source>
        <dbReference type="EMBL" id="GAA4795661.1"/>
    </source>
</evidence>
<evidence type="ECO:0000313" key="10">
    <source>
        <dbReference type="Proteomes" id="UP001500187"/>
    </source>
</evidence>
<dbReference type="HAMAP" id="MF_01080">
    <property type="entry name" value="TruB_bact"/>
    <property type="match status" value="1"/>
</dbReference>
<dbReference type="InterPro" id="IPR014780">
    <property type="entry name" value="tRNA_psdUridine_synth_TruB"/>
</dbReference>
<keyword evidence="10" id="KW-1185">Reference proteome</keyword>
<evidence type="ECO:0000259" key="8">
    <source>
        <dbReference type="Pfam" id="PF16198"/>
    </source>
</evidence>
<dbReference type="Pfam" id="PF01509">
    <property type="entry name" value="TruB_N"/>
    <property type="match status" value="1"/>
</dbReference>
<comment type="caution">
    <text evidence="9">The sequence shown here is derived from an EMBL/GenBank/DDBJ whole genome shotgun (WGS) entry which is preliminary data.</text>
</comment>
<keyword evidence="4 5" id="KW-0413">Isomerase</keyword>
<evidence type="ECO:0000256" key="1">
    <source>
        <dbReference type="ARBA" id="ARBA00000385"/>
    </source>
</evidence>
<dbReference type="InterPro" id="IPR032819">
    <property type="entry name" value="TruB_C"/>
</dbReference>
<dbReference type="Proteomes" id="UP001500187">
    <property type="component" value="Unassembled WGS sequence"/>
</dbReference>
<feature type="active site" description="Nucleophile" evidence="5">
    <location>
        <position position="46"/>
    </location>
</feature>
<organism evidence="9 10">
    <name type="scientific">Rothia endophytica</name>
    <dbReference type="NCBI Taxonomy" id="1324766"/>
    <lineage>
        <taxon>Bacteria</taxon>
        <taxon>Bacillati</taxon>
        <taxon>Actinomycetota</taxon>
        <taxon>Actinomycetes</taxon>
        <taxon>Micrococcales</taxon>
        <taxon>Micrococcaceae</taxon>
        <taxon>Rothia</taxon>
    </lineage>
</organism>
<proteinExistence type="inferred from homology"/>
<sequence>MAKKSATGPSGLIVVDKPAGMTSHDVVSKMRWIAGTRKVGHAGTLDPMATGVLILGVNKATKLLTWVVGETKTYTTVMRLGLSTVTDDAEGDITEVASAAAVDTITEDMIAEQVAKLTGAIEQVPSSVSAIKVNGVRSYARVRSGEDVQLDSRPITVHSFEVHSVTPQTVQVERVLQTDEDGAATSTETVTASVLDVAATVTCSAGTYIRALARDLGAALGVGAHLTQLRRTAIGEMSVEDAYSLDALIAGREAEQAVPLLPIEEAARRLFTERLLTATEATDLSNGRRISPSPVTIEHTPASSPNHQQAGSKGGHDKPTTAGISAAFAPDGTLVALIENTRWKREDVATPILVFESGKTFEENPA</sequence>
<dbReference type="SUPFAM" id="SSF55120">
    <property type="entry name" value="Pseudouridine synthase"/>
    <property type="match status" value="1"/>
</dbReference>
<comment type="function">
    <text evidence="5">Responsible for synthesis of pseudouridine from uracil-55 in the psi GC loop of transfer RNAs.</text>
</comment>
<dbReference type="Gene3D" id="2.30.130.10">
    <property type="entry name" value="PUA domain"/>
    <property type="match status" value="1"/>
</dbReference>
<dbReference type="Pfam" id="PF16198">
    <property type="entry name" value="TruB_C_2"/>
    <property type="match status" value="1"/>
</dbReference>
<feature type="domain" description="Pseudouridine synthase II N-terminal" evidence="7">
    <location>
        <begin position="31"/>
        <end position="173"/>
    </location>
</feature>
<comment type="catalytic activity">
    <reaction evidence="1 5">
        <text>uridine(55) in tRNA = pseudouridine(55) in tRNA</text>
        <dbReference type="Rhea" id="RHEA:42532"/>
        <dbReference type="Rhea" id="RHEA-COMP:10101"/>
        <dbReference type="Rhea" id="RHEA-COMP:10102"/>
        <dbReference type="ChEBI" id="CHEBI:65314"/>
        <dbReference type="ChEBI" id="CHEBI:65315"/>
        <dbReference type="EC" id="5.4.99.25"/>
    </reaction>
</comment>
<evidence type="ECO:0000256" key="2">
    <source>
        <dbReference type="ARBA" id="ARBA00005642"/>
    </source>
</evidence>
<evidence type="ECO:0000256" key="5">
    <source>
        <dbReference type="HAMAP-Rule" id="MF_01080"/>
    </source>
</evidence>
<accession>A0ABP9BLL5</accession>
<keyword evidence="3 5" id="KW-0819">tRNA processing</keyword>
<dbReference type="PANTHER" id="PTHR13767">
    <property type="entry name" value="TRNA-PSEUDOURIDINE SYNTHASE"/>
    <property type="match status" value="1"/>
</dbReference>
<dbReference type="EC" id="5.4.99.25" evidence="5"/>
<dbReference type="InterPro" id="IPR002501">
    <property type="entry name" value="PsdUridine_synth_N"/>
</dbReference>
<feature type="compositionally biased region" description="Polar residues" evidence="6">
    <location>
        <begin position="301"/>
        <end position="311"/>
    </location>
</feature>
<evidence type="ECO:0000256" key="6">
    <source>
        <dbReference type="SAM" id="MobiDB-lite"/>
    </source>
</evidence>
<dbReference type="PANTHER" id="PTHR13767:SF2">
    <property type="entry name" value="PSEUDOURIDYLATE SYNTHASE TRUB1"/>
    <property type="match status" value="1"/>
</dbReference>
<gene>
    <name evidence="5 9" type="primary">truB</name>
    <name evidence="9" type="ORF">GCM10023352_13650</name>
</gene>
<dbReference type="InterPro" id="IPR020103">
    <property type="entry name" value="PsdUridine_synth_cat_dom_sf"/>
</dbReference>
<dbReference type="NCBIfam" id="TIGR00431">
    <property type="entry name" value="TruB"/>
    <property type="match status" value="1"/>
</dbReference>
<protein>
    <recommendedName>
        <fullName evidence="5">tRNA pseudouridine synthase B</fullName>
        <ecNumber evidence="5">5.4.99.25</ecNumber>
    </recommendedName>
    <alternativeName>
        <fullName evidence="5">tRNA pseudouridine(55) synthase</fullName>
        <shortName evidence="5">Psi55 synthase</shortName>
    </alternativeName>
    <alternativeName>
        <fullName evidence="5">tRNA pseudouridylate synthase</fullName>
    </alternativeName>
    <alternativeName>
        <fullName evidence="5">tRNA-uridine isomerase</fullName>
    </alternativeName>
</protein>
<dbReference type="CDD" id="cd02573">
    <property type="entry name" value="PseudoU_synth_EcTruB"/>
    <property type="match status" value="1"/>
</dbReference>
<dbReference type="Gene3D" id="3.30.2350.10">
    <property type="entry name" value="Pseudouridine synthase"/>
    <property type="match status" value="1"/>
</dbReference>
<dbReference type="InterPro" id="IPR036974">
    <property type="entry name" value="PUA_sf"/>
</dbReference>
<evidence type="ECO:0000256" key="3">
    <source>
        <dbReference type="ARBA" id="ARBA00022694"/>
    </source>
</evidence>
<reference evidence="10" key="1">
    <citation type="journal article" date="2019" name="Int. J. Syst. Evol. Microbiol.">
        <title>The Global Catalogue of Microorganisms (GCM) 10K type strain sequencing project: providing services to taxonomists for standard genome sequencing and annotation.</title>
        <authorList>
            <consortium name="The Broad Institute Genomics Platform"/>
            <consortium name="The Broad Institute Genome Sequencing Center for Infectious Disease"/>
            <person name="Wu L."/>
            <person name="Ma J."/>
        </authorList>
    </citation>
    <scope>NUCLEOTIDE SEQUENCE [LARGE SCALE GENOMIC DNA]</scope>
    <source>
        <strain evidence="10">JCM 18541</strain>
    </source>
</reference>
<name>A0ABP9BLL5_9MICC</name>
<evidence type="ECO:0000256" key="4">
    <source>
        <dbReference type="ARBA" id="ARBA00023235"/>
    </source>
</evidence>
<comment type="similarity">
    <text evidence="2 5">Belongs to the pseudouridine synthase TruB family. Type 1 subfamily.</text>
</comment>
<dbReference type="RefSeq" id="WP_345445945.1">
    <property type="nucleotide sequence ID" value="NZ_BAABKP010000002.1"/>
</dbReference>
<feature type="region of interest" description="Disordered" evidence="6">
    <location>
        <begin position="282"/>
        <end position="325"/>
    </location>
</feature>